<accession>A0ABU1IST1</accession>
<dbReference type="Gene3D" id="3.80.10.10">
    <property type="entry name" value="Ribonuclease Inhibitor"/>
    <property type="match status" value="2"/>
</dbReference>
<dbReference type="InterPro" id="IPR001611">
    <property type="entry name" value="Leu-rich_rpt"/>
</dbReference>
<dbReference type="SUPFAM" id="SSF52047">
    <property type="entry name" value="RNI-like"/>
    <property type="match status" value="1"/>
</dbReference>
<dbReference type="EMBL" id="JAVDQH010000001">
    <property type="protein sequence ID" value="MDR6242271.1"/>
    <property type="molecule type" value="Genomic_DNA"/>
</dbReference>
<evidence type="ECO:0000256" key="2">
    <source>
        <dbReference type="ARBA" id="ARBA00022737"/>
    </source>
</evidence>
<dbReference type="Proteomes" id="UP001185028">
    <property type="component" value="Unassembled WGS sequence"/>
</dbReference>
<keyword evidence="2" id="KW-0677">Repeat</keyword>
<name>A0ABU1IST1_9BACL</name>
<gene>
    <name evidence="4" type="ORF">JOC58_000155</name>
</gene>
<keyword evidence="3" id="KW-1133">Transmembrane helix</keyword>
<dbReference type="RefSeq" id="WP_229685667.1">
    <property type="nucleotide sequence ID" value="NZ_BMMB01000003.1"/>
</dbReference>
<comment type="caution">
    <text evidence="4">The sequence shown here is derived from an EMBL/GenBank/DDBJ whole genome shotgun (WGS) entry which is preliminary data.</text>
</comment>
<keyword evidence="5" id="KW-1185">Reference proteome</keyword>
<keyword evidence="1" id="KW-0433">Leucine-rich repeat</keyword>
<keyword evidence="3" id="KW-0472">Membrane</keyword>
<keyword evidence="3" id="KW-0812">Transmembrane</keyword>
<evidence type="ECO:0000313" key="5">
    <source>
        <dbReference type="Proteomes" id="UP001185028"/>
    </source>
</evidence>
<dbReference type="InterPro" id="IPR032675">
    <property type="entry name" value="LRR_dom_sf"/>
</dbReference>
<proteinExistence type="predicted"/>
<reference evidence="4 5" key="1">
    <citation type="submission" date="2023-07" db="EMBL/GenBank/DDBJ databases">
        <title>Genomic Encyclopedia of Type Strains, Phase IV (KMG-IV): sequencing the most valuable type-strain genomes for metagenomic binning, comparative biology and taxonomic classification.</title>
        <authorList>
            <person name="Goeker M."/>
        </authorList>
    </citation>
    <scope>NUCLEOTIDE SEQUENCE [LARGE SCALE GENOMIC DNA]</scope>
    <source>
        <strain evidence="4 5">DSM 22170</strain>
    </source>
</reference>
<evidence type="ECO:0008006" key="6">
    <source>
        <dbReference type="Google" id="ProtNLM"/>
    </source>
</evidence>
<protein>
    <recommendedName>
        <fullName evidence="6">Leucine-rich repeat domain-containing protein</fullName>
    </recommendedName>
</protein>
<dbReference type="PROSITE" id="PS51450">
    <property type="entry name" value="LRR"/>
    <property type="match status" value="1"/>
</dbReference>
<feature type="transmembrane region" description="Helical" evidence="3">
    <location>
        <begin position="36"/>
        <end position="56"/>
    </location>
</feature>
<organism evidence="4 5">
    <name type="scientific">Paenibacillus hunanensis</name>
    <dbReference type="NCBI Taxonomy" id="539262"/>
    <lineage>
        <taxon>Bacteria</taxon>
        <taxon>Bacillati</taxon>
        <taxon>Bacillota</taxon>
        <taxon>Bacilli</taxon>
        <taxon>Bacillales</taxon>
        <taxon>Paenibacillaceae</taxon>
        <taxon>Paenibacillus</taxon>
    </lineage>
</organism>
<dbReference type="PANTHER" id="PTHR24366">
    <property type="entry name" value="IG(IMMUNOGLOBULIN) AND LRR(LEUCINE RICH REPEAT) DOMAINS"/>
    <property type="match status" value="1"/>
</dbReference>
<sequence>MLEQNKVYYVDQTINHYHGATPQAKAAPSLTIPVRLLLILVMLMIVGTGAYVYYLMKDTSPQTVANESVRTMPESEVLLSFLRDIFHKGSAAPTEAELARIRYLSVDYSEDKQWQFTYSFADPFSDEKAEKITYVTQDKKLNGERIDQRDFEAFTGLTSLNFNGTYEISQSDQTTFAHIPGLKSYGGAFNESFSQFSGYFGDKSKITALSTQLRSNREVALLLEFPNLHSLSITYVDESVTDLQSLNKLPLQSLSLTFVNDLGWVSSMNGLTSLSIEHSDATDLQPLFALTQLQHLRLSFLTNVKSINFVQNMPVLQTLDMNNVNFSSLKPLEGKGSITTLHLSSLNKLGSVKLINSLSSLRDLSLSGYYEHADSLTLPLATKVEIPGSFLSGLKAPVATELTIRGASGDLKLAMLQKFPKLKQLSLWETSEITGLQALDALPSLQTLSIYDSSLFSETDALFRLKHVTSLTCSECRLNIKQSTAPTNNTLEQLTLDKPYFSLNNDSVTDIDEATPYLANMTALRSFTLQDSNLASLAFMSNWRAVEELHLENNAISNVETLTNLPHLERVYLTGNSLQNKSVLGSNVQVY</sequence>
<evidence type="ECO:0000256" key="3">
    <source>
        <dbReference type="SAM" id="Phobius"/>
    </source>
</evidence>
<evidence type="ECO:0000313" key="4">
    <source>
        <dbReference type="EMBL" id="MDR6242271.1"/>
    </source>
</evidence>
<evidence type="ECO:0000256" key="1">
    <source>
        <dbReference type="ARBA" id="ARBA00022614"/>
    </source>
</evidence>